<dbReference type="OrthoDB" id="1033488at2"/>
<proteinExistence type="predicted"/>
<gene>
    <name evidence="1" type="ORF">ADIARSV_0749</name>
</gene>
<dbReference type="eggNOG" id="ENOG502Z8QB">
    <property type="taxonomic scope" value="Bacteria"/>
</dbReference>
<dbReference type="AlphaFoldDB" id="R9GX83"/>
<keyword evidence="2" id="KW-1185">Reference proteome</keyword>
<protein>
    <submittedName>
        <fullName evidence="1">Putative outer membrane protein</fullName>
    </submittedName>
</protein>
<organism evidence="1 2">
    <name type="scientific">Arcticibacter svalbardensis MN12-7</name>
    <dbReference type="NCBI Taxonomy" id="1150600"/>
    <lineage>
        <taxon>Bacteria</taxon>
        <taxon>Pseudomonadati</taxon>
        <taxon>Bacteroidota</taxon>
        <taxon>Sphingobacteriia</taxon>
        <taxon>Sphingobacteriales</taxon>
        <taxon>Sphingobacteriaceae</taxon>
        <taxon>Arcticibacter</taxon>
    </lineage>
</organism>
<reference evidence="1 2" key="1">
    <citation type="journal article" date="2013" name="Genome Announc.">
        <title>Draft Genome Sequence of Arcticibacter svalbardensis Strain MN12-7T, a Member of the Family Sphingobacteriaceae Isolated from an Arctic Soil Sample.</title>
        <authorList>
            <person name="Shivaji S."/>
            <person name="Ara S."/>
            <person name="Prasad S."/>
            <person name="Manasa B.P."/>
            <person name="Begum Z."/>
            <person name="Singh A."/>
            <person name="Kumar Pinnaka A."/>
        </authorList>
    </citation>
    <scope>NUCLEOTIDE SEQUENCE [LARGE SCALE GENOMIC DNA]</scope>
    <source>
        <strain evidence="1 2">MN12-7</strain>
    </source>
</reference>
<sequence length="128" mass="13932">MKLATSLTYDCTDLTNPALFPGWRGQYNWATVTAVAGKVKGTDHNIAIKGLFSYIAPTGTEAVALIAQGYKLTNWGIDIVNNQISYDRNILSGVKSADAPPRYFFPIPFETISKSNGKITNGYGLPQQ</sequence>
<dbReference type="STRING" id="1150600.ADIARSV_0749"/>
<evidence type="ECO:0000313" key="1">
    <source>
        <dbReference type="EMBL" id="EOR96105.1"/>
    </source>
</evidence>
<comment type="caution">
    <text evidence="1">The sequence shown here is derived from an EMBL/GenBank/DDBJ whole genome shotgun (WGS) entry which is preliminary data.</text>
</comment>
<evidence type="ECO:0000313" key="2">
    <source>
        <dbReference type="Proteomes" id="UP000014174"/>
    </source>
</evidence>
<dbReference type="Proteomes" id="UP000014174">
    <property type="component" value="Unassembled WGS sequence"/>
</dbReference>
<name>R9GX83_9SPHI</name>
<accession>R9GX83</accession>
<dbReference type="EMBL" id="AQPN01000024">
    <property type="protein sequence ID" value="EOR96105.1"/>
    <property type="molecule type" value="Genomic_DNA"/>
</dbReference>
<dbReference type="RefSeq" id="WP_016193995.1">
    <property type="nucleotide sequence ID" value="NZ_AQPN01000024.1"/>
</dbReference>